<dbReference type="GO" id="GO:0009423">
    <property type="term" value="P:chorismate biosynthetic process"/>
    <property type="evidence" value="ECO:0007669"/>
    <property type="project" value="TreeGrafter"/>
</dbReference>
<proteinExistence type="predicted"/>
<protein>
    <submittedName>
        <fullName evidence="3">3-phosphoshikimate 1-carboxyvinyltransferase</fullName>
    </submittedName>
</protein>
<sequence>MRLMCGILAGQKFDSVLIGDESLSKRPMKRVIEPLALMNAKIDSIENHAPLTIHGKNPLTAHAFEPKIASAQLKSCLLLAGLNASGETSVLEKTQTRDHTERMLQYLGVNLQETKTANGTLISVSGKEVLTAKDLNVPSDVFIGGVFSRRGGLFEKFGNNSEKRRSESVKDGDYRSFTKFRRRHRSFE</sequence>
<reference evidence="3" key="2">
    <citation type="submission" date="2023-04" db="EMBL/GenBank/DDBJ databases">
        <authorList>
            <person name="Bu L."/>
            <person name="Lu L."/>
            <person name="Laidemitt M.R."/>
            <person name="Zhang S.M."/>
            <person name="Mutuku M."/>
            <person name="Mkoji G."/>
            <person name="Steinauer M."/>
            <person name="Loker E.S."/>
        </authorList>
    </citation>
    <scope>NUCLEOTIDE SEQUENCE</scope>
    <source>
        <strain evidence="3">KasaAsao</strain>
        <tissue evidence="3">Whole Snail</tissue>
    </source>
</reference>
<evidence type="ECO:0000256" key="1">
    <source>
        <dbReference type="ARBA" id="ARBA00022679"/>
    </source>
</evidence>
<evidence type="ECO:0000313" key="3">
    <source>
        <dbReference type="EMBL" id="KAK0039320.1"/>
    </source>
</evidence>
<dbReference type="Gene3D" id="3.65.10.10">
    <property type="entry name" value="Enolpyruvate transferase domain"/>
    <property type="match status" value="1"/>
</dbReference>
<dbReference type="InterPro" id="IPR036968">
    <property type="entry name" value="Enolpyruvate_Tfrase_sf"/>
</dbReference>
<dbReference type="InterPro" id="IPR013792">
    <property type="entry name" value="RNA3'P_cycl/enolpyr_Trfase_a/b"/>
</dbReference>
<dbReference type="Pfam" id="PF00275">
    <property type="entry name" value="EPSP_synthase"/>
    <property type="match status" value="1"/>
</dbReference>
<keyword evidence="1" id="KW-0808">Transferase</keyword>
<dbReference type="Proteomes" id="UP001233172">
    <property type="component" value="Unassembled WGS sequence"/>
</dbReference>
<dbReference type="GO" id="GO:0003866">
    <property type="term" value="F:3-phosphoshikimate 1-carboxyvinyltransferase activity"/>
    <property type="evidence" value="ECO:0007669"/>
    <property type="project" value="TreeGrafter"/>
</dbReference>
<dbReference type="PANTHER" id="PTHR21090">
    <property type="entry name" value="AROM/DEHYDROQUINATE SYNTHASE"/>
    <property type="match status" value="1"/>
</dbReference>
<gene>
    <name evidence="3" type="ORF">Bpfe_031252</name>
</gene>
<feature type="domain" description="Enolpyruvate transferase" evidence="2">
    <location>
        <begin position="1"/>
        <end position="142"/>
    </location>
</feature>
<reference evidence="3" key="1">
    <citation type="journal article" date="2023" name="PLoS Negl. Trop. Dis.">
        <title>A genome sequence for Biomphalaria pfeifferi, the major vector snail for the human-infecting parasite Schistosoma mansoni.</title>
        <authorList>
            <person name="Bu L."/>
            <person name="Lu L."/>
            <person name="Laidemitt M.R."/>
            <person name="Zhang S.M."/>
            <person name="Mutuku M."/>
            <person name="Mkoji G."/>
            <person name="Steinauer M."/>
            <person name="Loker E.S."/>
        </authorList>
    </citation>
    <scope>NUCLEOTIDE SEQUENCE</scope>
    <source>
        <strain evidence="3">KasaAsao</strain>
    </source>
</reference>
<dbReference type="EMBL" id="JASAOG010000460">
    <property type="protein sequence ID" value="KAK0039320.1"/>
    <property type="molecule type" value="Genomic_DNA"/>
</dbReference>
<dbReference type="AlphaFoldDB" id="A0AAD8ETG2"/>
<evidence type="ECO:0000259" key="2">
    <source>
        <dbReference type="Pfam" id="PF00275"/>
    </source>
</evidence>
<evidence type="ECO:0000313" key="4">
    <source>
        <dbReference type="Proteomes" id="UP001233172"/>
    </source>
</evidence>
<dbReference type="SUPFAM" id="SSF55205">
    <property type="entry name" value="EPT/RTPC-like"/>
    <property type="match status" value="1"/>
</dbReference>
<organism evidence="3 4">
    <name type="scientific">Biomphalaria pfeifferi</name>
    <name type="common">Bloodfluke planorb</name>
    <name type="synonym">Freshwater snail</name>
    <dbReference type="NCBI Taxonomy" id="112525"/>
    <lineage>
        <taxon>Eukaryota</taxon>
        <taxon>Metazoa</taxon>
        <taxon>Spiralia</taxon>
        <taxon>Lophotrochozoa</taxon>
        <taxon>Mollusca</taxon>
        <taxon>Gastropoda</taxon>
        <taxon>Heterobranchia</taxon>
        <taxon>Euthyneura</taxon>
        <taxon>Panpulmonata</taxon>
        <taxon>Hygrophila</taxon>
        <taxon>Lymnaeoidea</taxon>
        <taxon>Planorbidae</taxon>
        <taxon>Biomphalaria</taxon>
    </lineage>
</organism>
<accession>A0AAD8ETG2</accession>
<keyword evidence="4" id="KW-1185">Reference proteome</keyword>
<name>A0AAD8ETG2_BIOPF</name>
<dbReference type="PANTHER" id="PTHR21090:SF5">
    <property type="entry name" value="PENTAFUNCTIONAL AROM POLYPEPTIDE"/>
    <property type="match status" value="1"/>
</dbReference>
<comment type="caution">
    <text evidence="3">The sequence shown here is derived from an EMBL/GenBank/DDBJ whole genome shotgun (WGS) entry which is preliminary data.</text>
</comment>
<dbReference type="InterPro" id="IPR001986">
    <property type="entry name" value="Enolpyruvate_Tfrase_dom"/>
</dbReference>